<dbReference type="Proteomes" id="UP000642571">
    <property type="component" value="Unassembled WGS sequence"/>
</dbReference>
<organism evidence="1 2">
    <name type="scientific">Pontibacillus salipaludis</name>
    <dbReference type="NCBI Taxonomy" id="1697394"/>
    <lineage>
        <taxon>Bacteria</taxon>
        <taxon>Bacillati</taxon>
        <taxon>Bacillota</taxon>
        <taxon>Bacilli</taxon>
        <taxon>Bacillales</taxon>
        <taxon>Bacillaceae</taxon>
        <taxon>Pontibacillus</taxon>
    </lineage>
</organism>
<protein>
    <submittedName>
        <fullName evidence="1">Uncharacterized protein</fullName>
    </submittedName>
</protein>
<sequence>MSDNKDASNSLKNAAVKSGETLITTIIEESGKALTQWAKRRIE</sequence>
<dbReference type="EMBL" id="BMIN01000001">
    <property type="protein sequence ID" value="GGC97746.1"/>
    <property type="molecule type" value="Genomic_DNA"/>
</dbReference>
<proteinExistence type="predicted"/>
<dbReference type="RefSeq" id="WP_268235016.1">
    <property type="nucleotide sequence ID" value="NZ_BMIN01000001.1"/>
</dbReference>
<reference evidence="2" key="1">
    <citation type="journal article" date="2019" name="Int. J. Syst. Evol. Microbiol.">
        <title>The Global Catalogue of Microorganisms (GCM) 10K type strain sequencing project: providing services to taxonomists for standard genome sequencing and annotation.</title>
        <authorList>
            <consortium name="The Broad Institute Genomics Platform"/>
            <consortium name="The Broad Institute Genome Sequencing Center for Infectious Disease"/>
            <person name="Wu L."/>
            <person name="Ma J."/>
        </authorList>
    </citation>
    <scope>NUCLEOTIDE SEQUENCE [LARGE SCALE GENOMIC DNA]</scope>
    <source>
        <strain evidence="2">CGMCC 1.15353</strain>
    </source>
</reference>
<gene>
    <name evidence="1" type="ORF">GCM10011389_01100</name>
</gene>
<comment type="caution">
    <text evidence="1">The sequence shown here is derived from an EMBL/GenBank/DDBJ whole genome shotgun (WGS) entry which is preliminary data.</text>
</comment>
<evidence type="ECO:0000313" key="1">
    <source>
        <dbReference type="EMBL" id="GGC97746.1"/>
    </source>
</evidence>
<evidence type="ECO:0000313" key="2">
    <source>
        <dbReference type="Proteomes" id="UP000642571"/>
    </source>
</evidence>
<name>A0ABQ1PI64_9BACI</name>
<keyword evidence="2" id="KW-1185">Reference proteome</keyword>
<accession>A0ABQ1PI64</accession>